<feature type="transmembrane region" description="Helical" evidence="1">
    <location>
        <begin position="27"/>
        <end position="60"/>
    </location>
</feature>
<name>A0A5B9QI09_9BACT</name>
<evidence type="ECO:0000313" key="3">
    <source>
        <dbReference type="Proteomes" id="UP000325286"/>
    </source>
</evidence>
<dbReference type="KEGG" id="rul:UC8_06460"/>
<accession>A0A5B9QI09</accession>
<keyword evidence="1" id="KW-0472">Membrane</keyword>
<dbReference type="EMBL" id="CP042914">
    <property type="protein sequence ID" value="QEG38688.1"/>
    <property type="molecule type" value="Genomic_DNA"/>
</dbReference>
<dbReference type="AlphaFoldDB" id="A0A5B9QI09"/>
<sequence length="234" mass="25896">MESKSESPVFSVAAQEIPTSPVRPSGFVALFLGLLSSVVLLSAALLIVPIFAIAIGLFALRPAPLGAPVGRRFAMAGILLAVLFATWSVVGNRVRSEELAANGQRFAAHWLELASMGEWEVVLELMKWPERRQSPKMPLEPYYANTDARVEEMASFKERQGFSRLVEAGDTARWAVFGTPHVFSDRGEQCVRVRFVDQSAAAVGGVWVELQRRVEEDAEAGEWKVRDYGIFDER</sequence>
<dbReference type="RefSeq" id="WP_068142768.1">
    <property type="nucleotide sequence ID" value="NZ_CP042914.1"/>
</dbReference>
<evidence type="ECO:0000313" key="2">
    <source>
        <dbReference type="EMBL" id="QEG38688.1"/>
    </source>
</evidence>
<keyword evidence="1" id="KW-1133">Transmembrane helix</keyword>
<gene>
    <name evidence="2" type="ORF">UC8_06460</name>
</gene>
<protein>
    <submittedName>
        <fullName evidence="2">Uncharacterized protein</fullName>
    </submittedName>
</protein>
<feature type="transmembrane region" description="Helical" evidence="1">
    <location>
        <begin position="72"/>
        <end position="90"/>
    </location>
</feature>
<dbReference type="Proteomes" id="UP000325286">
    <property type="component" value="Chromosome"/>
</dbReference>
<reference evidence="2 3" key="1">
    <citation type="submission" date="2019-08" db="EMBL/GenBank/DDBJ databases">
        <title>Deep-cultivation of Planctomycetes and their phenomic and genomic characterization uncovers novel biology.</title>
        <authorList>
            <person name="Wiegand S."/>
            <person name="Jogler M."/>
            <person name="Boedeker C."/>
            <person name="Pinto D."/>
            <person name="Vollmers J."/>
            <person name="Rivas-Marin E."/>
            <person name="Kohn T."/>
            <person name="Peeters S.H."/>
            <person name="Heuer A."/>
            <person name="Rast P."/>
            <person name="Oberbeckmann S."/>
            <person name="Bunk B."/>
            <person name="Jeske O."/>
            <person name="Meyerdierks A."/>
            <person name="Storesund J.E."/>
            <person name="Kallscheuer N."/>
            <person name="Luecker S."/>
            <person name="Lage O.M."/>
            <person name="Pohl T."/>
            <person name="Merkel B.J."/>
            <person name="Hornburger P."/>
            <person name="Mueller R.-W."/>
            <person name="Bruemmer F."/>
            <person name="Labrenz M."/>
            <person name="Spormann A.M."/>
            <person name="Op den Camp H."/>
            <person name="Overmann J."/>
            <person name="Amann R."/>
            <person name="Jetten M.S.M."/>
            <person name="Mascher T."/>
            <person name="Medema M.H."/>
            <person name="Devos D.P."/>
            <person name="Kaster A.-K."/>
            <person name="Ovreas L."/>
            <person name="Rohde M."/>
            <person name="Galperin M.Y."/>
            <person name="Jogler C."/>
        </authorList>
    </citation>
    <scope>NUCLEOTIDE SEQUENCE [LARGE SCALE GENOMIC DNA]</scope>
    <source>
        <strain evidence="2 3">UC8</strain>
    </source>
</reference>
<keyword evidence="1" id="KW-0812">Transmembrane</keyword>
<proteinExistence type="predicted"/>
<organism evidence="2 3">
    <name type="scientific">Roseimaritima ulvae</name>
    <dbReference type="NCBI Taxonomy" id="980254"/>
    <lineage>
        <taxon>Bacteria</taxon>
        <taxon>Pseudomonadati</taxon>
        <taxon>Planctomycetota</taxon>
        <taxon>Planctomycetia</taxon>
        <taxon>Pirellulales</taxon>
        <taxon>Pirellulaceae</taxon>
        <taxon>Roseimaritima</taxon>
    </lineage>
</organism>
<dbReference type="OrthoDB" id="270255at2"/>
<keyword evidence="3" id="KW-1185">Reference proteome</keyword>
<evidence type="ECO:0000256" key="1">
    <source>
        <dbReference type="SAM" id="Phobius"/>
    </source>
</evidence>